<dbReference type="AlphaFoldDB" id="A0A8H6Z7U2"/>
<name>A0A8H6Z7U2_9AGAR</name>
<evidence type="ECO:0000256" key="2">
    <source>
        <dbReference type="ARBA" id="ARBA00023239"/>
    </source>
</evidence>
<dbReference type="EMBL" id="JACAZI010000001">
    <property type="protein sequence ID" value="KAF7372199.1"/>
    <property type="molecule type" value="Genomic_DNA"/>
</dbReference>
<organism evidence="3 4">
    <name type="scientific">Mycena venus</name>
    <dbReference type="NCBI Taxonomy" id="2733690"/>
    <lineage>
        <taxon>Eukaryota</taxon>
        <taxon>Fungi</taxon>
        <taxon>Dikarya</taxon>
        <taxon>Basidiomycota</taxon>
        <taxon>Agaricomycotina</taxon>
        <taxon>Agaricomycetes</taxon>
        <taxon>Agaricomycetidae</taxon>
        <taxon>Agaricales</taxon>
        <taxon>Marasmiineae</taxon>
        <taxon>Mycenaceae</taxon>
        <taxon>Mycena</taxon>
    </lineage>
</organism>
<evidence type="ECO:0000313" key="4">
    <source>
        <dbReference type="Proteomes" id="UP000620124"/>
    </source>
</evidence>
<dbReference type="GO" id="GO:0004609">
    <property type="term" value="F:phosphatidylserine decarboxylase activity"/>
    <property type="evidence" value="ECO:0007669"/>
    <property type="project" value="InterPro"/>
</dbReference>
<dbReference type="Proteomes" id="UP000620124">
    <property type="component" value="Unassembled WGS sequence"/>
</dbReference>
<dbReference type="InterPro" id="IPR003817">
    <property type="entry name" value="PS_Dcarbxylase"/>
</dbReference>
<sequence>MSHYPRNPTTLYNYVFPLAPSVLTLPSIRKLKPSACPVETPDDPYRLISTTDCHFMDFESVSEATRLWIKGHKFTVVRLLGGVYKHEAERYTGGPRHASLETLVWVSMGIGTGTRKSGW</sequence>
<dbReference type="PANTHER" id="PTHR10067:SF17">
    <property type="entry name" value="PHOSPHATIDYLSERINE DECARBOXYLASE PROENZYME 2"/>
    <property type="match status" value="1"/>
</dbReference>
<keyword evidence="2" id="KW-0456">Lyase</keyword>
<gene>
    <name evidence="3" type="ORF">MVEN_00079200</name>
</gene>
<reference evidence="3" key="1">
    <citation type="submission" date="2020-05" db="EMBL/GenBank/DDBJ databases">
        <title>Mycena genomes resolve the evolution of fungal bioluminescence.</title>
        <authorList>
            <person name="Tsai I.J."/>
        </authorList>
    </citation>
    <scope>NUCLEOTIDE SEQUENCE</scope>
    <source>
        <strain evidence="3">CCC161011</strain>
    </source>
</reference>
<proteinExistence type="predicted"/>
<evidence type="ECO:0000313" key="3">
    <source>
        <dbReference type="EMBL" id="KAF7372199.1"/>
    </source>
</evidence>
<protein>
    <submittedName>
        <fullName evidence="3">Phosphatidylserine decarboxylase proenzyme 2</fullName>
    </submittedName>
</protein>
<comment type="caution">
    <text evidence="3">The sequence shown here is derived from an EMBL/GenBank/DDBJ whole genome shotgun (WGS) entry which is preliminary data.</text>
</comment>
<dbReference type="Pfam" id="PF02666">
    <property type="entry name" value="PS_Dcarbxylase"/>
    <property type="match status" value="1"/>
</dbReference>
<dbReference type="GO" id="GO:0008654">
    <property type="term" value="P:phospholipid biosynthetic process"/>
    <property type="evidence" value="ECO:0007669"/>
    <property type="project" value="InterPro"/>
</dbReference>
<dbReference type="PANTHER" id="PTHR10067">
    <property type="entry name" value="PHOSPHATIDYLSERINE DECARBOXYLASE"/>
    <property type="match status" value="1"/>
</dbReference>
<keyword evidence="1" id="KW-0210">Decarboxylase</keyword>
<evidence type="ECO:0000256" key="1">
    <source>
        <dbReference type="ARBA" id="ARBA00022793"/>
    </source>
</evidence>
<accession>A0A8H6Z7U2</accession>
<keyword evidence="4" id="KW-1185">Reference proteome</keyword>
<dbReference type="OrthoDB" id="67700at2759"/>